<evidence type="ECO:0000313" key="2">
    <source>
        <dbReference type="EMBL" id="KAA3671552.1"/>
    </source>
</evidence>
<feature type="compositionally biased region" description="Low complexity" evidence="1">
    <location>
        <begin position="139"/>
        <end position="148"/>
    </location>
</feature>
<sequence>MQRVALASLRNRTDGWGEFQTDDPERALIYGRISSTGSGPTGEEMAGYSCETRCLWALWEQLVMVEGILHMQYRPTYTRRVIVPQTRVIKVLEDLHRESGHIFMGTGLELRLPTDLQTLYVGRIPILTTEYAVALRQESSTSSPSFERSPTKTKGVLRQNAHRTPLLVGAKVYLHTDVPSPGIPAKLHREWKGTFVVVRLLSSTLCYIRSSDKCHKPMVVHFNRLKPAETPGEAEVAEEVPEIGAEVEIPNDVPGTLGEKRLTTPLVQMQQLIGNPQMDVARLLEIWLQRLPEAAQAIVSFARSQTVAETAKMIDQVVKPFQPLLDNLSKTQSNPCSKVGTRGPDKAVALKSSQLNIEASRAEIAAPRRGLN</sequence>
<evidence type="ECO:0000256" key="1">
    <source>
        <dbReference type="SAM" id="MobiDB-lite"/>
    </source>
</evidence>
<feature type="region of interest" description="Disordered" evidence="1">
    <location>
        <begin position="139"/>
        <end position="159"/>
    </location>
</feature>
<evidence type="ECO:0000313" key="3">
    <source>
        <dbReference type="Proteomes" id="UP000324629"/>
    </source>
</evidence>
<protein>
    <submittedName>
        <fullName evidence="2">Uncharacterized protein</fullName>
    </submittedName>
</protein>
<dbReference type="AlphaFoldDB" id="A0A5J4N7Q3"/>
<gene>
    <name evidence="2" type="ORF">DEA37_0001698</name>
</gene>
<comment type="caution">
    <text evidence="2">The sequence shown here is derived from an EMBL/GenBank/DDBJ whole genome shotgun (WGS) entry which is preliminary data.</text>
</comment>
<accession>A0A5J4N7Q3</accession>
<reference evidence="2 3" key="1">
    <citation type="journal article" date="2019" name="Gigascience">
        <title>Whole-genome sequence of the oriental lung fluke Paragonimus westermani.</title>
        <authorList>
            <person name="Oey H."/>
            <person name="Zakrzewski M."/>
            <person name="Narain K."/>
            <person name="Devi K.R."/>
            <person name="Agatsuma T."/>
            <person name="Nawaratna S."/>
            <person name="Gobert G.N."/>
            <person name="Jones M.K."/>
            <person name="Ragan M.A."/>
            <person name="McManus D.P."/>
            <person name="Krause L."/>
        </authorList>
    </citation>
    <scope>NUCLEOTIDE SEQUENCE [LARGE SCALE GENOMIC DNA]</scope>
    <source>
        <strain evidence="2 3">IND2009</strain>
    </source>
</reference>
<dbReference type="Proteomes" id="UP000324629">
    <property type="component" value="Unassembled WGS sequence"/>
</dbReference>
<organism evidence="2 3">
    <name type="scientific">Paragonimus westermani</name>
    <dbReference type="NCBI Taxonomy" id="34504"/>
    <lineage>
        <taxon>Eukaryota</taxon>
        <taxon>Metazoa</taxon>
        <taxon>Spiralia</taxon>
        <taxon>Lophotrochozoa</taxon>
        <taxon>Platyhelminthes</taxon>
        <taxon>Trematoda</taxon>
        <taxon>Digenea</taxon>
        <taxon>Plagiorchiida</taxon>
        <taxon>Troglotremata</taxon>
        <taxon>Troglotrematidae</taxon>
        <taxon>Paragonimus</taxon>
    </lineage>
</organism>
<name>A0A5J4N7Q3_9TREM</name>
<keyword evidence="3" id="KW-1185">Reference proteome</keyword>
<proteinExistence type="predicted"/>
<dbReference type="EMBL" id="QNGE01006222">
    <property type="protein sequence ID" value="KAA3671552.1"/>
    <property type="molecule type" value="Genomic_DNA"/>
</dbReference>